<dbReference type="GeneID" id="29672531"/>
<dbReference type="InterPro" id="IPR009849">
    <property type="entry name" value="DUF1410"/>
</dbReference>
<feature type="domain" description="DUF1410" evidence="1">
    <location>
        <begin position="57"/>
        <end position="130"/>
    </location>
</feature>
<organism evidence="2 3">
    <name type="scientific">Ureaplasma parvum serovar 3 (strain ATCC 27815 / 27 / NCTC 11736)</name>
    <dbReference type="NCBI Taxonomy" id="505682"/>
    <lineage>
        <taxon>Bacteria</taxon>
        <taxon>Bacillati</taxon>
        <taxon>Mycoplasmatota</taxon>
        <taxon>Mycoplasmoidales</taxon>
        <taxon>Mycoplasmoidaceae</taxon>
        <taxon>Ureaplasma</taxon>
    </lineage>
</organism>
<dbReference type="RefSeq" id="WP_010891804.1">
    <property type="nucleotide sequence ID" value="NC_010503.1"/>
</dbReference>
<protein>
    <recommendedName>
        <fullName evidence="1">DUF1410 domain-containing protein</fullName>
    </recommendedName>
</protein>
<evidence type="ECO:0000313" key="2">
    <source>
        <dbReference type="EMBL" id="ACA32719.1"/>
    </source>
</evidence>
<gene>
    <name evidence="2" type="ordered locus">UPA3_0514</name>
</gene>
<sequence>MKKNTHKKLLPLISIFVLIPLSSLVVMCSKTKTKIVKEQKQITASSLRSTDIDLTSINLEIYFAKFDVNDILVKKFSIELEDDKGNKINVDINPEYNKNLQMLSFKLENLKPNTTYKITKFNITGHEVDLTQIKDSLFTTKAENLLPDIPNLPNSVGIEIKDIKTNSLSNDATKVNVNVNLEINQSTLENQYARLVYKSNDNSWKLSNTLKIAEIKNSNFVLDGLISNRKYLFKELIIGSQSDLNLTNAQTKITTNNELSFTTAPKPVEIKSVLIDTKFDNHPSSLINLKFNDSENNLKENDILKIKYKKVGPNEVIFEKTVRLANNFELLFEIENTKKNEKYEILSLESNTKHGYNVAPSIFNFISNDLRTFEIKG</sequence>
<evidence type="ECO:0000259" key="1">
    <source>
        <dbReference type="Pfam" id="PF07198"/>
    </source>
</evidence>
<dbReference type="KEGG" id="upa:UPA3_0514"/>
<reference evidence="2 3" key="1">
    <citation type="submission" date="2008-02" db="EMBL/GenBank/DDBJ databases">
        <title>Genome sequence of Ureaplasma parvum serovar 3.</title>
        <authorList>
            <person name="Methe B.A."/>
            <person name="Glass J."/>
            <person name="Waites K."/>
            <person name="Shrivastava S."/>
        </authorList>
    </citation>
    <scope>NUCLEOTIDE SEQUENCE [LARGE SCALE GENOMIC DNA]</scope>
    <source>
        <strain evidence="3">ATCC 27815 / 27 / NCTC 11736</strain>
    </source>
</reference>
<dbReference type="AlphaFoldDB" id="A0A2C9DY09"/>
<dbReference type="EMBL" id="CP000942">
    <property type="protein sequence ID" value="ACA32719.1"/>
    <property type="molecule type" value="Genomic_DNA"/>
</dbReference>
<dbReference type="HOGENOM" id="CLU_733512_0_0_14"/>
<proteinExistence type="predicted"/>
<dbReference type="Proteomes" id="UP000002162">
    <property type="component" value="Chromosome"/>
</dbReference>
<accession>A0A2C9DY09</accession>
<evidence type="ECO:0000313" key="3">
    <source>
        <dbReference type="Proteomes" id="UP000002162"/>
    </source>
</evidence>
<name>A0A2C9DY09_UREP2</name>
<dbReference type="Pfam" id="PF07198">
    <property type="entry name" value="DUF1410"/>
    <property type="match status" value="1"/>
</dbReference>